<dbReference type="AlphaFoldDB" id="A0A7R8VK99"/>
<dbReference type="EMBL" id="OA567059">
    <property type="protein sequence ID" value="CAD7199820.1"/>
    <property type="molecule type" value="Genomic_DNA"/>
</dbReference>
<protein>
    <submittedName>
        <fullName evidence="1">Uncharacterized protein</fullName>
    </submittedName>
</protein>
<proteinExistence type="predicted"/>
<name>A0A7R8VK99_TIMDO</name>
<accession>A0A7R8VK99</accession>
<reference evidence="1" key="1">
    <citation type="submission" date="2020-11" db="EMBL/GenBank/DDBJ databases">
        <authorList>
            <person name="Tran Van P."/>
        </authorList>
    </citation>
    <scope>NUCLEOTIDE SEQUENCE</scope>
</reference>
<evidence type="ECO:0000313" key="1">
    <source>
        <dbReference type="EMBL" id="CAD7199820.1"/>
    </source>
</evidence>
<sequence length="101" mass="11416">MEAFVQATGYYPRGIKDMLSKLNLKHKGRLHSGIGANFCSYPTQRPWSPVTFVSVPLAELKFPQLLKARDTVGSGLELLDRDTSVHILTAEWIKAFYQTDF</sequence>
<gene>
    <name evidence="1" type="ORF">TDIB3V08_LOCUS6064</name>
</gene>
<organism evidence="1">
    <name type="scientific">Timema douglasi</name>
    <name type="common">Walking stick</name>
    <dbReference type="NCBI Taxonomy" id="61478"/>
    <lineage>
        <taxon>Eukaryota</taxon>
        <taxon>Metazoa</taxon>
        <taxon>Ecdysozoa</taxon>
        <taxon>Arthropoda</taxon>
        <taxon>Hexapoda</taxon>
        <taxon>Insecta</taxon>
        <taxon>Pterygota</taxon>
        <taxon>Neoptera</taxon>
        <taxon>Polyneoptera</taxon>
        <taxon>Phasmatodea</taxon>
        <taxon>Timematodea</taxon>
        <taxon>Timematoidea</taxon>
        <taxon>Timematidae</taxon>
        <taxon>Timema</taxon>
    </lineage>
</organism>